<dbReference type="EMBL" id="WKPJ01000036">
    <property type="protein sequence ID" value="MSA90823.1"/>
    <property type="molecule type" value="Genomic_DNA"/>
</dbReference>
<gene>
    <name evidence="4" type="ORF">GKD88_15615</name>
    <name evidence="3" type="ORF">GKE08_15940</name>
</gene>
<dbReference type="Proteomes" id="UP000433575">
    <property type="component" value="Unassembled WGS sequence"/>
</dbReference>
<protein>
    <submittedName>
        <fullName evidence="3">Ferrous iron transport protein A</fullName>
    </submittedName>
</protein>
<dbReference type="InterPro" id="IPR052713">
    <property type="entry name" value="FeoA"/>
</dbReference>
<evidence type="ECO:0000259" key="2">
    <source>
        <dbReference type="SMART" id="SM00899"/>
    </source>
</evidence>
<dbReference type="Gene3D" id="2.30.30.90">
    <property type="match status" value="1"/>
</dbReference>
<name>A0A6N7SAB1_9FIRM</name>
<evidence type="ECO:0000313" key="3">
    <source>
        <dbReference type="EMBL" id="MSA90823.1"/>
    </source>
</evidence>
<proteinExistence type="predicted"/>
<dbReference type="GeneID" id="42457800"/>
<dbReference type="Proteomes" id="UP000480929">
    <property type="component" value="Unassembled WGS sequence"/>
</dbReference>
<dbReference type="PANTHER" id="PTHR42954:SF2">
    <property type="entry name" value="FE(2+) TRANSPORT PROTEIN A"/>
    <property type="match status" value="1"/>
</dbReference>
<dbReference type="InterPro" id="IPR038157">
    <property type="entry name" value="FeoA_core_dom"/>
</dbReference>
<dbReference type="GO" id="GO:0046914">
    <property type="term" value="F:transition metal ion binding"/>
    <property type="evidence" value="ECO:0007669"/>
    <property type="project" value="InterPro"/>
</dbReference>
<evidence type="ECO:0000313" key="5">
    <source>
        <dbReference type="Proteomes" id="UP000433575"/>
    </source>
</evidence>
<dbReference type="Pfam" id="PF04023">
    <property type="entry name" value="FeoA"/>
    <property type="match status" value="1"/>
</dbReference>
<keyword evidence="1" id="KW-0408">Iron</keyword>
<evidence type="ECO:0000313" key="6">
    <source>
        <dbReference type="Proteomes" id="UP000480929"/>
    </source>
</evidence>
<dbReference type="PANTHER" id="PTHR42954">
    <property type="entry name" value="FE(2+) TRANSPORT PROTEIN A"/>
    <property type="match status" value="1"/>
</dbReference>
<dbReference type="OrthoDB" id="9811076at2"/>
<dbReference type="AlphaFoldDB" id="A0A6N7SAB1"/>
<organism evidence="3 5">
    <name type="scientific">Holdemania massiliensis</name>
    <dbReference type="NCBI Taxonomy" id="1468449"/>
    <lineage>
        <taxon>Bacteria</taxon>
        <taxon>Bacillati</taxon>
        <taxon>Bacillota</taxon>
        <taxon>Erysipelotrichia</taxon>
        <taxon>Erysipelotrichales</taxon>
        <taxon>Erysipelotrichaceae</taxon>
        <taxon>Holdemania</taxon>
    </lineage>
</organism>
<dbReference type="SUPFAM" id="SSF50037">
    <property type="entry name" value="C-terminal domain of transcriptional repressors"/>
    <property type="match status" value="1"/>
</dbReference>
<reference evidence="5 6" key="1">
    <citation type="journal article" date="2019" name="Nat. Med.">
        <title>A library of human gut bacterial isolates paired with longitudinal multiomics data enables mechanistic microbiome research.</title>
        <authorList>
            <person name="Poyet M."/>
            <person name="Groussin M."/>
            <person name="Gibbons S.M."/>
            <person name="Avila-Pacheco J."/>
            <person name="Jiang X."/>
            <person name="Kearney S.M."/>
            <person name="Perrotta A.R."/>
            <person name="Berdy B."/>
            <person name="Zhao S."/>
            <person name="Lieberman T.D."/>
            <person name="Swanson P.K."/>
            <person name="Smith M."/>
            <person name="Roesemann S."/>
            <person name="Alexander J.E."/>
            <person name="Rich S.A."/>
            <person name="Livny J."/>
            <person name="Vlamakis H."/>
            <person name="Clish C."/>
            <person name="Bullock K."/>
            <person name="Deik A."/>
            <person name="Scott J."/>
            <person name="Pierce K.A."/>
            <person name="Xavier R.J."/>
            <person name="Alm E.J."/>
        </authorList>
    </citation>
    <scope>NUCLEOTIDE SEQUENCE [LARGE SCALE GENOMIC DNA]</scope>
    <source>
        <strain evidence="3 5">BIOML-A4</strain>
        <strain evidence="4 6">BIOML-A5</strain>
    </source>
</reference>
<keyword evidence="6" id="KW-1185">Reference proteome</keyword>
<dbReference type="InterPro" id="IPR007167">
    <property type="entry name" value="Fe-transptr_FeoA-like"/>
</dbReference>
<sequence>MTLFDCQVGEKAEVLGVSGERAIRKRLIDMGITTGTVLFIRKVAPMGDPIEIRCRGYELSLRKEEAKTIEVRRIDR</sequence>
<evidence type="ECO:0000256" key="1">
    <source>
        <dbReference type="ARBA" id="ARBA00023004"/>
    </source>
</evidence>
<feature type="domain" description="Ferrous iron transporter FeoA-like" evidence="2">
    <location>
        <begin position="1"/>
        <end position="73"/>
    </location>
</feature>
<dbReference type="InterPro" id="IPR008988">
    <property type="entry name" value="Transcriptional_repressor_C"/>
</dbReference>
<comment type="caution">
    <text evidence="3">The sequence shown here is derived from an EMBL/GenBank/DDBJ whole genome shotgun (WGS) entry which is preliminary data.</text>
</comment>
<dbReference type="EMBL" id="WKPI01000038">
    <property type="protein sequence ID" value="MSC34554.1"/>
    <property type="molecule type" value="Genomic_DNA"/>
</dbReference>
<dbReference type="SMART" id="SM00899">
    <property type="entry name" value="FeoA"/>
    <property type="match status" value="1"/>
</dbReference>
<evidence type="ECO:0000313" key="4">
    <source>
        <dbReference type="EMBL" id="MSC34554.1"/>
    </source>
</evidence>
<dbReference type="RefSeq" id="WP_020226024.1">
    <property type="nucleotide sequence ID" value="NZ_AP031450.1"/>
</dbReference>
<accession>A0A6N7SAB1</accession>